<keyword evidence="1" id="KW-0732">Signal</keyword>
<keyword evidence="3" id="KW-1185">Reference proteome</keyword>
<organism evidence="2 3">
    <name type="scientific">Chitinophaga lutea</name>
    <dbReference type="NCBI Taxonomy" id="2488634"/>
    <lineage>
        <taxon>Bacteria</taxon>
        <taxon>Pseudomonadati</taxon>
        <taxon>Bacteroidota</taxon>
        <taxon>Chitinophagia</taxon>
        <taxon>Chitinophagales</taxon>
        <taxon>Chitinophagaceae</taxon>
        <taxon>Chitinophaga</taxon>
    </lineage>
</organism>
<evidence type="ECO:0000313" key="3">
    <source>
        <dbReference type="Proteomes" id="UP000278351"/>
    </source>
</evidence>
<evidence type="ECO:0000313" key="2">
    <source>
        <dbReference type="EMBL" id="RPE12336.1"/>
    </source>
</evidence>
<accession>A0A3N4PWI8</accession>
<protein>
    <recommendedName>
        <fullName evidence="4">Erythromycin esterase family protein</fullName>
    </recommendedName>
</protein>
<gene>
    <name evidence="2" type="ORF">EGT74_01920</name>
</gene>
<sequence>MIPLLLSAFLCGSAAAQTRDFSSAVSMQFLAAPSNYLKPLDTLRLLAPSIGNDPWQRYLFCNDMATYSSFVGDYHAALRYYDSLPVLQQQPRPVPVPSPGDFDGYQTAGARQTIVRMAASRQVTMINESHHLPYHRLFTKSLLQDLYNAGYRYLALEALAGLDDSINTRRYPTSQDGYYIVEPLFADMLRTALTIGYQLVRYEDDVPCTKNCRAQRELNQAKNLYKIFRQDPAAKVLVHAGYSHILEKEREGLQRMAGHFRTLSGIDPLTVNQNIMNEKSEAAYEDKYFIAFSEAHAISEPVVLVKDANVWVSPADKGFFDIQVFHPRFKTVHGRPGYYALDRTRKPVSVTLRRDYNDMLLQAFAAEEGHANAVPVDQMVLNGQHKPSLMLPPGEYRIVVRDVTGKVVEEIKLP</sequence>
<proteinExistence type="predicted"/>
<feature type="signal peptide" evidence="1">
    <location>
        <begin position="1"/>
        <end position="16"/>
    </location>
</feature>
<name>A0A3N4PWI8_9BACT</name>
<feature type="chain" id="PRO_5018166200" description="Erythromycin esterase family protein" evidence="1">
    <location>
        <begin position="17"/>
        <end position="414"/>
    </location>
</feature>
<evidence type="ECO:0008006" key="4">
    <source>
        <dbReference type="Google" id="ProtNLM"/>
    </source>
</evidence>
<reference evidence="2 3" key="1">
    <citation type="submission" date="2018-11" db="EMBL/GenBank/DDBJ databases">
        <title>Chitinophaga lutea sp.nov., isolate from arsenic contaminated soil.</title>
        <authorList>
            <person name="Zong Y."/>
        </authorList>
    </citation>
    <scope>NUCLEOTIDE SEQUENCE [LARGE SCALE GENOMIC DNA]</scope>
    <source>
        <strain evidence="2 3">ZY74</strain>
    </source>
</reference>
<dbReference type="AlphaFoldDB" id="A0A3N4PWI8"/>
<dbReference type="EMBL" id="RPDH01000001">
    <property type="protein sequence ID" value="RPE12336.1"/>
    <property type="molecule type" value="Genomic_DNA"/>
</dbReference>
<evidence type="ECO:0000256" key="1">
    <source>
        <dbReference type="SAM" id="SignalP"/>
    </source>
</evidence>
<dbReference type="Proteomes" id="UP000278351">
    <property type="component" value="Unassembled WGS sequence"/>
</dbReference>
<comment type="caution">
    <text evidence="2">The sequence shown here is derived from an EMBL/GenBank/DDBJ whole genome shotgun (WGS) entry which is preliminary data.</text>
</comment>